<dbReference type="EMBL" id="JAMQOS010000006">
    <property type="protein sequence ID" value="MDS0283961.1"/>
    <property type="molecule type" value="Genomic_DNA"/>
</dbReference>
<evidence type="ECO:0000313" key="1">
    <source>
        <dbReference type="EMBL" id="MDS0283961.1"/>
    </source>
</evidence>
<sequence length="283" mass="32635">MNAKIDGKRENEKKKVRIGLRVEDNNAVVHGFELDIEGTVHIHDQDGYPDHPNNRTDQETEWFDQARDYAKWYVAQETEHDTAPWYLDTSQLKSISDAISRLSDGELKQHFGHYYRQLAGEYDGDITQPHPNPVPAGEAYNEYREYKLDIYLTDDGDIDATSGVHTMYYAGYNDPTILKSTDPYPDRDPDGRLEHVVVDIEWDQFDTFLDYHLRCQIRDSYLSRGEEPPEEYRVVGPGTDHMMSRQMHLDAVPPYHEYGADIDGYRADDTFNAGPVASLLNLI</sequence>
<evidence type="ECO:0000313" key="2">
    <source>
        <dbReference type="Proteomes" id="UP001268864"/>
    </source>
</evidence>
<keyword evidence="2" id="KW-1185">Reference proteome</keyword>
<dbReference type="RefSeq" id="WP_310901719.1">
    <property type="nucleotide sequence ID" value="NZ_JAMQOS010000006.1"/>
</dbReference>
<dbReference type="InterPro" id="IPR058264">
    <property type="entry name" value="DUF7958"/>
</dbReference>
<name>A0ABU2FUP3_9EURY</name>
<organism evidence="1 2">
    <name type="scientific">Haloarcula onubensis</name>
    <dbReference type="NCBI Taxonomy" id="2950539"/>
    <lineage>
        <taxon>Archaea</taxon>
        <taxon>Methanobacteriati</taxon>
        <taxon>Methanobacteriota</taxon>
        <taxon>Stenosarchaea group</taxon>
        <taxon>Halobacteria</taxon>
        <taxon>Halobacteriales</taxon>
        <taxon>Haloarculaceae</taxon>
        <taxon>Haloarcula</taxon>
    </lineage>
</organism>
<protein>
    <submittedName>
        <fullName evidence="1">Uncharacterized protein</fullName>
    </submittedName>
</protein>
<dbReference type="Proteomes" id="UP001268864">
    <property type="component" value="Unassembled WGS sequence"/>
</dbReference>
<proteinExistence type="predicted"/>
<dbReference type="Pfam" id="PF25858">
    <property type="entry name" value="DUF7958"/>
    <property type="match status" value="1"/>
</dbReference>
<accession>A0ABU2FUP3</accession>
<gene>
    <name evidence="1" type="ORF">NDI86_17735</name>
</gene>
<reference evidence="1 2" key="1">
    <citation type="submission" date="2022-06" db="EMBL/GenBank/DDBJ databases">
        <title>Halomicroarcula sp. a new haloarchaeum isolate from saline soil.</title>
        <authorList>
            <person name="Strakova D."/>
            <person name="Galisteo C."/>
            <person name="Sanchez-Porro C."/>
            <person name="Ventosa A."/>
        </authorList>
    </citation>
    <scope>NUCLEOTIDE SEQUENCE [LARGE SCALE GENOMIC DNA]</scope>
    <source>
        <strain evidence="1 2">S3CR25-11</strain>
    </source>
</reference>
<comment type="caution">
    <text evidence="1">The sequence shown here is derived from an EMBL/GenBank/DDBJ whole genome shotgun (WGS) entry which is preliminary data.</text>
</comment>